<feature type="compositionally biased region" description="Basic residues" evidence="1">
    <location>
        <begin position="169"/>
        <end position="182"/>
    </location>
</feature>
<feature type="compositionally biased region" description="Basic and acidic residues" evidence="1">
    <location>
        <begin position="28"/>
        <end position="49"/>
    </location>
</feature>
<dbReference type="AlphaFoldDB" id="A0A0E0P9V1"/>
<evidence type="ECO:0000313" key="2">
    <source>
        <dbReference type="EnsemblPlants" id="ORUFI04G15600.1"/>
    </source>
</evidence>
<feature type="compositionally biased region" description="Basic and acidic residues" evidence="1">
    <location>
        <begin position="78"/>
        <end position="109"/>
    </location>
</feature>
<organism evidence="2 3">
    <name type="scientific">Oryza rufipogon</name>
    <name type="common">Brownbeard rice</name>
    <name type="synonym">Asian wild rice</name>
    <dbReference type="NCBI Taxonomy" id="4529"/>
    <lineage>
        <taxon>Eukaryota</taxon>
        <taxon>Viridiplantae</taxon>
        <taxon>Streptophyta</taxon>
        <taxon>Embryophyta</taxon>
        <taxon>Tracheophyta</taxon>
        <taxon>Spermatophyta</taxon>
        <taxon>Magnoliopsida</taxon>
        <taxon>Liliopsida</taxon>
        <taxon>Poales</taxon>
        <taxon>Poaceae</taxon>
        <taxon>BOP clade</taxon>
        <taxon>Oryzoideae</taxon>
        <taxon>Oryzeae</taxon>
        <taxon>Oryzinae</taxon>
        <taxon>Oryza</taxon>
    </lineage>
</organism>
<dbReference type="Gramene" id="ORUFI04G15600.1">
    <property type="protein sequence ID" value="ORUFI04G15600.1"/>
    <property type="gene ID" value="ORUFI04G15600"/>
</dbReference>
<keyword evidence="3" id="KW-1185">Reference proteome</keyword>
<dbReference type="EnsemblPlants" id="ORUFI04G15600.1">
    <property type="protein sequence ID" value="ORUFI04G15600.1"/>
    <property type="gene ID" value="ORUFI04G15600"/>
</dbReference>
<feature type="compositionally biased region" description="Low complexity" evidence="1">
    <location>
        <begin position="204"/>
        <end position="216"/>
    </location>
</feature>
<feature type="compositionally biased region" description="Basic residues" evidence="1">
    <location>
        <begin position="131"/>
        <end position="141"/>
    </location>
</feature>
<sequence length="255" mass="27020">MDAAAGDDASPLPLSAASSSLRALMLVDGDRRKRRAGGEGGRRELREEGGELVGPADGRGAATCVGRQEGGRGAAVPEGRRPAGGRERSGGARNRWEGAARGGRWERIGGARPARVFRCATHVSPSELKIPRPRSLRRHRSSPNPRPPAQPRFASPVALVRLGGAPPRVGRHQHRRRNRRGARPPCPAAATGGAWRRPAAGPDGAVVQAGGRAARGNTLRPRRTSNFGGLDLLMEFSFRARTGRPPTSSPANRDI</sequence>
<evidence type="ECO:0000256" key="1">
    <source>
        <dbReference type="SAM" id="MobiDB-lite"/>
    </source>
</evidence>
<proteinExistence type="predicted"/>
<evidence type="ECO:0000313" key="3">
    <source>
        <dbReference type="Proteomes" id="UP000008022"/>
    </source>
</evidence>
<reference evidence="2" key="2">
    <citation type="submission" date="2015-06" db="UniProtKB">
        <authorList>
            <consortium name="EnsemblPlants"/>
        </authorList>
    </citation>
    <scope>IDENTIFICATION</scope>
</reference>
<protein>
    <submittedName>
        <fullName evidence="2">Uncharacterized protein</fullName>
    </submittedName>
</protein>
<dbReference type="HOGENOM" id="CLU_1091482_0_0_1"/>
<name>A0A0E0P9V1_ORYRU</name>
<dbReference type="Proteomes" id="UP000008022">
    <property type="component" value="Unassembled WGS sequence"/>
</dbReference>
<accession>A0A0E0P9V1</accession>
<feature type="region of interest" description="Disordered" evidence="1">
    <location>
        <begin position="22"/>
        <end position="228"/>
    </location>
</feature>
<reference evidence="3" key="1">
    <citation type="submission" date="2013-06" db="EMBL/GenBank/DDBJ databases">
        <authorList>
            <person name="Zhao Q."/>
        </authorList>
    </citation>
    <scope>NUCLEOTIDE SEQUENCE</scope>
    <source>
        <strain evidence="3">cv. W1943</strain>
    </source>
</reference>